<comment type="similarity">
    <text evidence="2">Belongs to the drug/metabolite transporter (DMT) superfamily. 10 TMS drug/metabolite exporter (DME) (TC 2.A.7.3) family.</text>
</comment>
<evidence type="ECO:0000313" key="9">
    <source>
        <dbReference type="Proteomes" id="UP000249065"/>
    </source>
</evidence>
<comment type="subcellular location">
    <subcellularLocation>
        <location evidence="1">Membrane</location>
        <topology evidence="1">Multi-pass membrane protein</topology>
    </subcellularLocation>
</comment>
<reference evidence="9" key="1">
    <citation type="submission" date="2018-06" db="EMBL/GenBank/DDBJ databases">
        <authorList>
            <person name="Khan S.A."/>
        </authorList>
    </citation>
    <scope>NUCLEOTIDE SEQUENCE [LARGE SCALE GENOMIC DNA]</scope>
    <source>
        <strain evidence="9">DB-1506</strain>
    </source>
</reference>
<comment type="caution">
    <text evidence="8">The sequence shown here is derived from an EMBL/GenBank/DDBJ whole genome shotgun (WGS) entry which is preliminary data.</text>
</comment>
<keyword evidence="3 6" id="KW-0812">Transmembrane</keyword>
<dbReference type="InterPro" id="IPR000620">
    <property type="entry name" value="EamA_dom"/>
</dbReference>
<feature type="transmembrane region" description="Helical" evidence="6">
    <location>
        <begin position="29"/>
        <end position="48"/>
    </location>
</feature>
<protein>
    <submittedName>
        <fullName evidence="8">EamA/RhaT family transporter</fullName>
    </submittedName>
</protein>
<evidence type="ECO:0000256" key="5">
    <source>
        <dbReference type="ARBA" id="ARBA00023136"/>
    </source>
</evidence>
<dbReference type="Pfam" id="PF00892">
    <property type="entry name" value="EamA"/>
    <property type="match status" value="2"/>
</dbReference>
<feature type="transmembrane region" description="Helical" evidence="6">
    <location>
        <begin position="137"/>
        <end position="155"/>
    </location>
</feature>
<evidence type="ECO:0000256" key="1">
    <source>
        <dbReference type="ARBA" id="ARBA00004141"/>
    </source>
</evidence>
<dbReference type="PANTHER" id="PTHR22911">
    <property type="entry name" value="ACYL-MALONYL CONDENSING ENZYME-RELATED"/>
    <property type="match status" value="1"/>
</dbReference>
<dbReference type="PANTHER" id="PTHR22911:SF6">
    <property type="entry name" value="SOLUTE CARRIER FAMILY 35 MEMBER G1"/>
    <property type="match status" value="1"/>
</dbReference>
<feature type="domain" description="EamA" evidence="7">
    <location>
        <begin position="140"/>
        <end position="266"/>
    </location>
</feature>
<keyword evidence="9" id="KW-1185">Reference proteome</keyword>
<proteinExistence type="inferred from homology"/>
<dbReference type="GO" id="GO:0016020">
    <property type="term" value="C:membrane"/>
    <property type="evidence" value="ECO:0007669"/>
    <property type="project" value="UniProtKB-SubCell"/>
</dbReference>
<name>A0A327M603_9PROT</name>
<dbReference type="Proteomes" id="UP000249065">
    <property type="component" value="Unassembled WGS sequence"/>
</dbReference>
<evidence type="ECO:0000313" key="8">
    <source>
        <dbReference type="EMBL" id="RAI57937.1"/>
    </source>
</evidence>
<feature type="transmembrane region" description="Helical" evidence="6">
    <location>
        <begin position="60"/>
        <end position="80"/>
    </location>
</feature>
<dbReference type="SUPFAM" id="SSF103481">
    <property type="entry name" value="Multidrug resistance efflux transporter EmrE"/>
    <property type="match status" value="2"/>
</dbReference>
<gene>
    <name evidence="8" type="ORF">DOO78_16895</name>
</gene>
<evidence type="ECO:0000256" key="4">
    <source>
        <dbReference type="ARBA" id="ARBA00022989"/>
    </source>
</evidence>
<organism evidence="8 9">
    <name type="scientific">Roseicella frigidaeris</name>
    <dbReference type="NCBI Taxonomy" id="2230885"/>
    <lineage>
        <taxon>Bacteria</taxon>
        <taxon>Pseudomonadati</taxon>
        <taxon>Pseudomonadota</taxon>
        <taxon>Alphaproteobacteria</taxon>
        <taxon>Acetobacterales</taxon>
        <taxon>Roseomonadaceae</taxon>
        <taxon>Roseicella</taxon>
    </lineage>
</organism>
<feature type="transmembrane region" description="Helical" evidence="6">
    <location>
        <begin position="86"/>
        <end position="104"/>
    </location>
</feature>
<feature type="transmembrane region" description="Helical" evidence="6">
    <location>
        <begin position="251"/>
        <end position="267"/>
    </location>
</feature>
<dbReference type="EMBL" id="QLIX01000013">
    <property type="protein sequence ID" value="RAI57937.1"/>
    <property type="molecule type" value="Genomic_DNA"/>
</dbReference>
<keyword evidence="4 6" id="KW-1133">Transmembrane helix</keyword>
<feature type="domain" description="EamA" evidence="7">
    <location>
        <begin position="2"/>
        <end position="127"/>
    </location>
</feature>
<feature type="transmembrane region" description="Helical" evidence="6">
    <location>
        <begin position="111"/>
        <end position="131"/>
    </location>
</feature>
<evidence type="ECO:0000256" key="2">
    <source>
        <dbReference type="ARBA" id="ARBA00009853"/>
    </source>
</evidence>
<evidence type="ECO:0000259" key="7">
    <source>
        <dbReference type="Pfam" id="PF00892"/>
    </source>
</evidence>
<feature type="transmembrane region" description="Helical" evidence="6">
    <location>
        <begin position="167"/>
        <end position="188"/>
    </location>
</feature>
<evidence type="ECO:0000256" key="6">
    <source>
        <dbReference type="SAM" id="Phobius"/>
    </source>
</evidence>
<dbReference type="OrthoDB" id="9812899at2"/>
<keyword evidence="5 6" id="KW-0472">Membrane</keyword>
<dbReference type="InterPro" id="IPR037185">
    <property type="entry name" value="EmrE-like"/>
</dbReference>
<evidence type="ECO:0000256" key="3">
    <source>
        <dbReference type="ARBA" id="ARBA00022692"/>
    </source>
</evidence>
<accession>A0A327M603</accession>
<dbReference type="AlphaFoldDB" id="A0A327M603"/>
<sequence length="275" mass="29424">MLGSGLLFTVLNALLRGLAQQLDPFVVQFLRYAAGALVMLPFILRAGLAAYRPKGVAGQLWRGAVHASGLVLWFFAIPHVPLAEMTALGFTTPLFIMLGAILFLGERMVAARWLAALAGFLGVLVVVSPGLSGAGGPYGLVMLASSPLFAASFLITKALTRRDPPQVIVVWQALTVMLFSLPLALLAWDWPTPLQWGLFLVAGMLGSAGHFCLTRAFSLADLSATQPVKFLELLWSAGAGFLIWGEVPGPATLLGGAIIFAATSWIARRESRRRR</sequence>